<dbReference type="EMBL" id="JACIDS010000002">
    <property type="protein sequence ID" value="MBB3930543.1"/>
    <property type="molecule type" value="Genomic_DNA"/>
</dbReference>
<dbReference type="AlphaFoldDB" id="A0A840AMP6"/>
<reference evidence="3 4" key="1">
    <citation type="submission" date="2020-08" db="EMBL/GenBank/DDBJ databases">
        <title>Genomic Encyclopedia of Type Strains, Phase IV (KMG-IV): sequencing the most valuable type-strain genomes for metagenomic binning, comparative biology and taxonomic classification.</title>
        <authorList>
            <person name="Goeker M."/>
        </authorList>
    </citation>
    <scope>NUCLEOTIDE SEQUENCE [LARGE SCALE GENOMIC DNA]</scope>
    <source>
        <strain evidence="3 4">DSM 25966</strain>
    </source>
</reference>
<dbReference type="Pfam" id="PF16998">
    <property type="entry name" value="17kDa_Anti_2"/>
    <property type="match status" value="1"/>
</dbReference>
<evidence type="ECO:0000256" key="1">
    <source>
        <dbReference type="SAM" id="SignalP"/>
    </source>
</evidence>
<evidence type="ECO:0000313" key="4">
    <source>
        <dbReference type="Proteomes" id="UP000553963"/>
    </source>
</evidence>
<proteinExistence type="predicted"/>
<dbReference type="PROSITE" id="PS51257">
    <property type="entry name" value="PROKAR_LIPOPROTEIN"/>
    <property type="match status" value="1"/>
</dbReference>
<comment type="caution">
    <text evidence="3">The sequence shown here is derived from an EMBL/GenBank/DDBJ whole genome shotgun (WGS) entry which is preliminary data.</text>
</comment>
<dbReference type="RefSeq" id="WP_183398190.1">
    <property type="nucleotide sequence ID" value="NZ_JACIDS010000002.1"/>
</dbReference>
<gene>
    <name evidence="3" type="ORF">GGR25_001582</name>
</gene>
<dbReference type="Proteomes" id="UP000553963">
    <property type="component" value="Unassembled WGS sequence"/>
</dbReference>
<name>A0A840AMP6_9HYPH</name>
<feature type="signal peptide" evidence="1">
    <location>
        <begin position="1"/>
        <end position="29"/>
    </location>
</feature>
<sequence length="167" mass="17464">MTFRPACLLPFPCLALSLAVLGLAGCSVAPLGGDNELDMTTTGSIARAAPAEPAAPLGYAAAPEKPKSVIDGVAPSDWERIRLFAATNVTQAKVGEVLDWTNADTGSNGTIAPLAAMRPATEGRECRAIALTISDVRGIRRYQGDACHTPDGMWQLFDVVPEDTALL</sequence>
<evidence type="ECO:0000313" key="3">
    <source>
        <dbReference type="EMBL" id="MBB3930543.1"/>
    </source>
</evidence>
<accession>A0A840AMP6</accession>
<dbReference type="InterPro" id="IPR032635">
    <property type="entry name" value="Anti_2"/>
</dbReference>
<keyword evidence="4" id="KW-1185">Reference proteome</keyword>
<evidence type="ECO:0000259" key="2">
    <source>
        <dbReference type="Pfam" id="PF16998"/>
    </source>
</evidence>
<feature type="domain" description="Surface antigen" evidence="2">
    <location>
        <begin position="76"/>
        <end position="158"/>
    </location>
</feature>
<feature type="chain" id="PRO_5032674268" description="Surface antigen domain-containing protein" evidence="1">
    <location>
        <begin position="30"/>
        <end position="167"/>
    </location>
</feature>
<keyword evidence="1" id="KW-0732">Signal</keyword>
<organism evidence="3 4">
    <name type="scientific">Kaistia hirudinis</name>
    <dbReference type="NCBI Taxonomy" id="1293440"/>
    <lineage>
        <taxon>Bacteria</taxon>
        <taxon>Pseudomonadati</taxon>
        <taxon>Pseudomonadota</taxon>
        <taxon>Alphaproteobacteria</taxon>
        <taxon>Hyphomicrobiales</taxon>
        <taxon>Kaistiaceae</taxon>
        <taxon>Kaistia</taxon>
    </lineage>
</organism>
<protein>
    <recommendedName>
        <fullName evidence="2">Surface antigen domain-containing protein</fullName>
    </recommendedName>
</protein>